<feature type="coiled-coil region" evidence="1">
    <location>
        <begin position="20"/>
        <end position="47"/>
    </location>
</feature>
<evidence type="ECO:0000313" key="3">
    <source>
        <dbReference type="Proteomes" id="UP000767446"/>
    </source>
</evidence>
<reference evidence="2" key="1">
    <citation type="submission" date="2021-02" db="EMBL/GenBank/DDBJ databases">
        <title>Metagenome analyses of Stigonema ocellatum DSM 106950, Chlorogloea purpurea SAG 13.99 and Gomphosphaeria aponina DSM 107014.</title>
        <authorList>
            <person name="Marter P."/>
            <person name="Huang S."/>
        </authorList>
    </citation>
    <scope>NUCLEOTIDE SEQUENCE</scope>
    <source>
        <strain evidence="2">JP213</strain>
    </source>
</reference>
<dbReference type="AlphaFoldDB" id="A0A941GR08"/>
<organism evidence="2 3">
    <name type="scientific">Gomphosphaeria aponina SAG 52.96 = DSM 107014</name>
    <dbReference type="NCBI Taxonomy" id="1521640"/>
    <lineage>
        <taxon>Bacteria</taxon>
        <taxon>Bacillati</taxon>
        <taxon>Cyanobacteriota</taxon>
        <taxon>Cyanophyceae</taxon>
        <taxon>Oscillatoriophycideae</taxon>
        <taxon>Chroococcales</taxon>
        <taxon>Gomphosphaeriaceae</taxon>
        <taxon>Gomphosphaeria</taxon>
    </lineage>
</organism>
<evidence type="ECO:0000313" key="2">
    <source>
        <dbReference type="EMBL" id="MBR8827521.1"/>
    </source>
</evidence>
<accession>A0A941GR08</accession>
<gene>
    <name evidence="2" type="ORF">DSM107014_06365</name>
</gene>
<name>A0A941GR08_9CHRO</name>
<dbReference type="Proteomes" id="UP000767446">
    <property type="component" value="Unassembled WGS sequence"/>
</dbReference>
<sequence>MFTISVASVTLPDDSPGAKIKASIDKLNAAINDIQNLRQLLNSIAEVISAVNDLIGPIAKRGIVLTLSKSKT</sequence>
<proteinExistence type="predicted"/>
<comment type="caution">
    <text evidence="2">The sequence shown here is derived from an EMBL/GenBank/DDBJ whole genome shotgun (WGS) entry which is preliminary data.</text>
</comment>
<evidence type="ECO:0000256" key="1">
    <source>
        <dbReference type="SAM" id="Coils"/>
    </source>
</evidence>
<protein>
    <submittedName>
        <fullName evidence="2">Uncharacterized protein</fullName>
    </submittedName>
</protein>
<keyword evidence="1" id="KW-0175">Coiled coil</keyword>
<dbReference type="EMBL" id="JADQBC010000033">
    <property type="protein sequence ID" value="MBR8827521.1"/>
    <property type="molecule type" value="Genomic_DNA"/>
</dbReference>